<reference evidence="1 2" key="1">
    <citation type="submission" date="2013-05" db="EMBL/GenBank/DDBJ databases">
        <title>Genome assembly of Chondromyces apiculatus DSM 436.</title>
        <authorList>
            <person name="Sharma G."/>
            <person name="Khatri I."/>
            <person name="Kaur C."/>
            <person name="Mayilraj S."/>
            <person name="Subramanian S."/>
        </authorList>
    </citation>
    <scope>NUCLEOTIDE SEQUENCE [LARGE SCALE GENOMIC DNA]</scope>
    <source>
        <strain evidence="1 2">DSM 436</strain>
    </source>
</reference>
<dbReference type="AlphaFoldDB" id="A0A017TGM6"/>
<evidence type="ECO:0000313" key="1">
    <source>
        <dbReference type="EMBL" id="EYF07761.1"/>
    </source>
</evidence>
<dbReference type="STRING" id="1192034.CAP_7710"/>
<dbReference type="InterPro" id="IPR024508">
    <property type="entry name" value="DUF3226"/>
</dbReference>
<proteinExistence type="predicted"/>
<gene>
    <name evidence="1" type="ORF">CAP_7710</name>
</gene>
<evidence type="ECO:0008006" key="3">
    <source>
        <dbReference type="Google" id="ProtNLM"/>
    </source>
</evidence>
<dbReference type="OrthoDB" id="530493at2"/>
<dbReference type="RefSeq" id="WP_044237007.1">
    <property type="nucleotide sequence ID" value="NZ_ASRX01000007.1"/>
</dbReference>
<dbReference type="Pfam" id="PF11536">
    <property type="entry name" value="DUF3226"/>
    <property type="match status" value="1"/>
</dbReference>
<name>A0A017TGM6_9BACT</name>
<protein>
    <recommendedName>
        <fullName evidence="3">DUF4276 family protein</fullName>
    </recommendedName>
</protein>
<sequence length="207" mass="23155">MNIASLFEDEDDLHLFGQLARRLGLPELKDKPTSLKGYDRPKLKKKLGNVVKTDWERIVLVLDADCAPSGGPERRWKEVLDAFRAAEIEIPGDASTEDGLIHDLADGRRVAVWLFPDCRSEGAIEDFVLQRLVPDGDALLGHAETVVDALPSRLFPLKYIQKARMRSWLAWQKRPGLPPGHAVSENVLTVSETRLGSFAPWLRRAIG</sequence>
<evidence type="ECO:0000313" key="2">
    <source>
        <dbReference type="Proteomes" id="UP000019678"/>
    </source>
</evidence>
<dbReference type="eggNOG" id="ENOG50310W8">
    <property type="taxonomic scope" value="Bacteria"/>
</dbReference>
<comment type="caution">
    <text evidence="1">The sequence shown here is derived from an EMBL/GenBank/DDBJ whole genome shotgun (WGS) entry which is preliminary data.</text>
</comment>
<dbReference type="Proteomes" id="UP000019678">
    <property type="component" value="Unassembled WGS sequence"/>
</dbReference>
<dbReference type="EMBL" id="ASRX01000007">
    <property type="protein sequence ID" value="EYF07761.1"/>
    <property type="molecule type" value="Genomic_DNA"/>
</dbReference>
<organism evidence="1 2">
    <name type="scientific">Chondromyces apiculatus DSM 436</name>
    <dbReference type="NCBI Taxonomy" id="1192034"/>
    <lineage>
        <taxon>Bacteria</taxon>
        <taxon>Pseudomonadati</taxon>
        <taxon>Myxococcota</taxon>
        <taxon>Polyangia</taxon>
        <taxon>Polyangiales</taxon>
        <taxon>Polyangiaceae</taxon>
        <taxon>Chondromyces</taxon>
    </lineage>
</organism>
<accession>A0A017TGM6</accession>
<keyword evidence="2" id="KW-1185">Reference proteome</keyword>